<proteinExistence type="predicted"/>
<evidence type="ECO:0000313" key="2">
    <source>
        <dbReference type="Proteomes" id="UP000601099"/>
    </source>
</evidence>
<dbReference type="InterPro" id="IPR008969">
    <property type="entry name" value="CarboxyPept-like_regulatory"/>
</dbReference>
<protein>
    <submittedName>
        <fullName evidence="1">Carboxypeptidase-like regulatory domain-containing protein</fullName>
    </submittedName>
</protein>
<reference evidence="1 2" key="1">
    <citation type="submission" date="2020-11" db="EMBL/GenBank/DDBJ databases">
        <title>Hymenobacter sp.</title>
        <authorList>
            <person name="Kim M.K."/>
        </authorList>
    </citation>
    <scope>NUCLEOTIDE SEQUENCE [LARGE SCALE GENOMIC DNA]</scope>
    <source>
        <strain evidence="1 2">BT594</strain>
    </source>
</reference>
<dbReference type="Gene3D" id="2.60.40.1120">
    <property type="entry name" value="Carboxypeptidase-like, regulatory domain"/>
    <property type="match status" value="1"/>
</dbReference>
<name>A0ABS0KWQ8_9BACT</name>
<evidence type="ECO:0000313" key="1">
    <source>
        <dbReference type="EMBL" id="MBG8552246.1"/>
    </source>
</evidence>
<dbReference type="RefSeq" id="WP_196953286.1">
    <property type="nucleotide sequence ID" value="NZ_JADWYK010000001.1"/>
</dbReference>
<gene>
    <name evidence="1" type="ORF">I5L79_01740</name>
</gene>
<organism evidence="1 2">
    <name type="scientific">Hymenobacter guriensis</name>
    <dbReference type="NCBI Taxonomy" id="2793065"/>
    <lineage>
        <taxon>Bacteria</taxon>
        <taxon>Pseudomonadati</taxon>
        <taxon>Bacteroidota</taxon>
        <taxon>Cytophagia</taxon>
        <taxon>Cytophagales</taxon>
        <taxon>Hymenobacteraceae</taxon>
        <taxon>Hymenobacter</taxon>
    </lineage>
</organism>
<comment type="caution">
    <text evidence="1">The sequence shown here is derived from an EMBL/GenBank/DDBJ whole genome shotgun (WGS) entry which is preliminary data.</text>
</comment>
<dbReference type="Proteomes" id="UP000601099">
    <property type="component" value="Unassembled WGS sequence"/>
</dbReference>
<dbReference type="SUPFAM" id="SSF49464">
    <property type="entry name" value="Carboxypeptidase regulatory domain-like"/>
    <property type="match status" value="1"/>
</dbReference>
<accession>A0ABS0KWQ8</accession>
<dbReference type="EMBL" id="JADWYK010000001">
    <property type="protein sequence ID" value="MBG8552246.1"/>
    <property type="molecule type" value="Genomic_DNA"/>
</dbReference>
<sequence>MALTTNPFHPVSGELLPGYRDAYLRGDLSGSNADLVDAYLKANPSQNDAALRRFQTLRANGHDVRPVGWIQHQFHLMRTEPKRFRQRAASILVVGALISGAVLAGNKLPADANTPAALSATTLASTDANLSLPAEATEAAAAAKMVSIVKGRILDENGRPLIGATVLDKVSGRAVTTNAQGTYTLALPANQTSRLQFGYGGYGEEEMQVKGHSVQNVTLLPRTDEVAQVKVKKRHWWRF</sequence>
<dbReference type="Pfam" id="PF13715">
    <property type="entry name" value="CarbopepD_reg_2"/>
    <property type="match status" value="1"/>
</dbReference>
<keyword evidence="2" id="KW-1185">Reference proteome</keyword>